<name>A0AAQ4ER40_AMBAM</name>
<accession>A0AAQ4ER40</accession>
<sequence length="63" mass="6959">HARTTKKNFLYPLQTGYVTLPSQPTTFKVHVNKKRHLGDVNTGEALSLISGQTESIEGHRPAS</sequence>
<dbReference type="AlphaFoldDB" id="A0AAQ4ER40"/>
<keyword evidence="2" id="KW-1185">Reference proteome</keyword>
<feature type="non-terminal residue" evidence="1">
    <location>
        <position position="1"/>
    </location>
</feature>
<comment type="caution">
    <text evidence="1">The sequence shown here is derived from an EMBL/GenBank/DDBJ whole genome shotgun (WGS) entry which is preliminary data.</text>
</comment>
<protein>
    <submittedName>
        <fullName evidence="1">Uncharacterized protein</fullName>
    </submittedName>
</protein>
<reference evidence="1 2" key="1">
    <citation type="journal article" date="2023" name="Arcadia Sci">
        <title>De novo assembly of a long-read Amblyomma americanum tick genome.</title>
        <authorList>
            <person name="Chou S."/>
            <person name="Poskanzer K.E."/>
            <person name="Rollins M."/>
            <person name="Thuy-Boun P.S."/>
        </authorList>
    </citation>
    <scope>NUCLEOTIDE SEQUENCE [LARGE SCALE GENOMIC DNA]</scope>
    <source>
        <strain evidence="1">F_SG_1</strain>
        <tissue evidence="1">Salivary glands</tissue>
    </source>
</reference>
<gene>
    <name evidence="1" type="ORF">V5799_029464</name>
</gene>
<organism evidence="1 2">
    <name type="scientific">Amblyomma americanum</name>
    <name type="common">Lone star tick</name>
    <dbReference type="NCBI Taxonomy" id="6943"/>
    <lineage>
        <taxon>Eukaryota</taxon>
        <taxon>Metazoa</taxon>
        <taxon>Ecdysozoa</taxon>
        <taxon>Arthropoda</taxon>
        <taxon>Chelicerata</taxon>
        <taxon>Arachnida</taxon>
        <taxon>Acari</taxon>
        <taxon>Parasitiformes</taxon>
        <taxon>Ixodida</taxon>
        <taxon>Ixodoidea</taxon>
        <taxon>Ixodidae</taxon>
        <taxon>Amblyomminae</taxon>
        <taxon>Amblyomma</taxon>
    </lineage>
</organism>
<evidence type="ECO:0000313" key="2">
    <source>
        <dbReference type="Proteomes" id="UP001321473"/>
    </source>
</evidence>
<evidence type="ECO:0000313" key="1">
    <source>
        <dbReference type="EMBL" id="KAK8777189.1"/>
    </source>
</evidence>
<dbReference type="Proteomes" id="UP001321473">
    <property type="component" value="Unassembled WGS sequence"/>
</dbReference>
<dbReference type="EMBL" id="JARKHS020012112">
    <property type="protein sequence ID" value="KAK8777189.1"/>
    <property type="molecule type" value="Genomic_DNA"/>
</dbReference>
<proteinExistence type="predicted"/>